<sequence length="166" mass="18788">MQKMNLQQGFALLEALIAMFITAGVLLGLGVLHIKSVQQSALTTQRTIASIQANDLIDRMWASVCSLDNSTGQPDTTKVNAIKTQWENRWKVTGNTSSFVNGLTTEQIALHNRMNGWLGNLEIVDSTKRRYKITIEWENKKAKWYEANPADKESFIYYFSVPKCEV</sequence>
<dbReference type="AlphaFoldDB" id="A0A1G6GTG2"/>
<organism evidence="2 3">
    <name type="scientific">Acinetobacter kookii</name>
    <dbReference type="NCBI Taxonomy" id="1226327"/>
    <lineage>
        <taxon>Bacteria</taxon>
        <taxon>Pseudomonadati</taxon>
        <taxon>Pseudomonadota</taxon>
        <taxon>Gammaproteobacteria</taxon>
        <taxon>Moraxellales</taxon>
        <taxon>Moraxellaceae</taxon>
        <taxon>Acinetobacter</taxon>
    </lineage>
</organism>
<gene>
    <name evidence="2" type="ORF">SAMN05421732_101323</name>
</gene>
<dbReference type="EMBL" id="FMYO01000001">
    <property type="protein sequence ID" value="SDB85193.1"/>
    <property type="molecule type" value="Genomic_DNA"/>
</dbReference>
<reference evidence="3" key="1">
    <citation type="submission" date="2016-09" db="EMBL/GenBank/DDBJ databases">
        <authorList>
            <person name="Varghese N."/>
            <person name="Submissions S."/>
        </authorList>
    </citation>
    <scope>NUCLEOTIDE SEQUENCE [LARGE SCALE GENOMIC DNA]</scope>
    <source>
        <strain evidence="3">ANC 4667</strain>
    </source>
</reference>
<evidence type="ECO:0000313" key="2">
    <source>
        <dbReference type="EMBL" id="SDB85193.1"/>
    </source>
</evidence>
<feature type="transmembrane region" description="Helical" evidence="1">
    <location>
        <begin position="12"/>
        <end position="34"/>
    </location>
</feature>
<keyword evidence="3" id="KW-1185">Reference proteome</keyword>
<dbReference type="OrthoDB" id="8547299at2"/>
<name>A0A1G6GTG2_9GAMM</name>
<evidence type="ECO:0000256" key="1">
    <source>
        <dbReference type="SAM" id="Phobius"/>
    </source>
</evidence>
<dbReference type="RefSeq" id="WP_092818405.1">
    <property type="nucleotide sequence ID" value="NZ_BAABKJ010000006.1"/>
</dbReference>
<keyword evidence="1" id="KW-1133">Transmembrane helix</keyword>
<keyword evidence="1" id="KW-0472">Membrane</keyword>
<evidence type="ECO:0000313" key="3">
    <source>
        <dbReference type="Proteomes" id="UP000243468"/>
    </source>
</evidence>
<keyword evidence="1" id="KW-0812">Transmembrane</keyword>
<dbReference type="Proteomes" id="UP000243468">
    <property type="component" value="Unassembled WGS sequence"/>
</dbReference>
<protein>
    <recommendedName>
        <fullName evidence="4">Type IV pilus assembly protein PilV</fullName>
    </recommendedName>
</protein>
<evidence type="ECO:0008006" key="4">
    <source>
        <dbReference type="Google" id="ProtNLM"/>
    </source>
</evidence>
<dbReference type="STRING" id="1226327.SAMN05421732_101323"/>
<accession>A0A1G6GTG2</accession>
<proteinExistence type="predicted"/>